<evidence type="ECO:0000256" key="1">
    <source>
        <dbReference type="SAM" id="MobiDB-lite"/>
    </source>
</evidence>
<evidence type="ECO:0000313" key="4">
    <source>
        <dbReference type="Proteomes" id="UP001500994"/>
    </source>
</evidence>
<gene>
    <name evidence="3" type="ORF">GCM10009864_74810</name>
</gene>
<comment type="caution">
    <text evidence="3">The sequence shown here is derived from an EMBL/GenBank/DDBJ whole genome shotgun (WGS) entry which is preliminary data.</text>
</comment>
<accession>A0ABP6FF62</accession>
<sequence>MVTVVEPVSARRLLACAQDVRAVYLDAFSGAPWAEGPAHADAYLRRLAADVDRPGFTAALAVDGNAVVGWATAWTTPRPFPTDRCHPRISAALGEQRTAEWLCGAREVDELAVAAHARDAGLGGRLLHAVTADRSDGRCWLLTSVRATGALAFYERAGWTQATHPAPAGAGHAAFLGPRHPARTAVFPPGRRA</sequence>
<dbReference type="RefSeq" id="WP_344584068.1">
    <property type="nucleotide sequence ID" value="NZ_BAAARK010000049.1"/>
</dbReference>
<protein>
    <submittedName>
        <fullName evidence="3">GNAT family N-acetyltransferase</fullName>
    </submittedName>
</protein>
<feature type="domain" description="N-acetyltransferase" evidence="2">
    <location>
        <begin position="3"/>
        <end position="181"/>
    </location>
</feature>
<dbReference type="SUPFAM" id="SSF55729">
    <property type="entry name" value="Acyl-CoA N-acyltransferases (Nat)"/>
    <property type="match status" value="1"/>
</dbReference>
<keyword evidence="4" id="KW-1185">Reference proteome</keyword>
<dbReference type="Pfam" id="PF13508">
    <property type="entry name" value="Acetyltransf_7"/>
    <property type="match status" value="1"/>
</dbReference>
<dbReference type="Proteomes" id="UP001500994">
    <property type="component" value="Unassembled WGS sequence"/>
</dbReference>
<dbReference type="InterPro" id="IPR000182">
    <property type="entry name" value="GNAT_dom"/>
</dbReference>
<organism evidence="3 4">
    <name type="scientific">Streptomyces lunalinharesii</name>
    <dbReference type="NCBI Taxonomy" id="333384"/>
    <lineage>
        <taxon>Bacteria</taxon>
        <taxon>Bacillati</taxon>
        <taxon>Actinomycetota</taxon>
        <taxon>Actinomycetes</taxon>
        <taxon>Kitasatosporales</taxon>
        <taxon>Streptomycetaceae</taxon>
        <taxon>Streptomyces</taxon>
    </lineage>
</organism>
<name>A0ABP6FF62_9ACTN</name>
<evidence type="ECO:0000313" key="3">
    <source>
        <dbReference type="EMBL" id="GAA2689830.1"/>
    </source>
</evidence>
<dbReference type="Gene3D" id="3.40.630.30">
    <property type="match status" value="1"/>
</dbReference>
<dbReference type="EMBL" id="BAAARK010000049">
    <property type="protein sequence ID" value="GAA2689830.1"/>
    <property type="molecule type" value="Genomic_DNA"/>
</dbReference>
<reference evidence="4" key="1">
    <citation type="journal article" date="2019" name="Int. J. Syst. Evol. Microbiol.">
        <title>The Global Catalogue of Microorganisms (GCM) 10K type strain sequencing project: providing services to taxonomists for standard genome sequencing and annotation.</title>
        <authorList>
            <consortium name="The Broad Institute Genomics Platform"/>
            <consortium name="The Broad Institute Genome Sequencing Center for Infectious Disease"/>
            <person name="Wu L."/>
            <person name="Ma J."/>
        </authorList>
    </citation>
    <scope>NUCLEOTIDE SEQUENCE [LARGE SCALE GENOMIC DNA]</scope>
    <source>
        <strain evidence="4">JCM 16374</strain>
    </source>
</reference>
<dbReference type="PROSITE" id="PS51186">
    <property type="entry name" value="GNAT"/>
    <property type="match status" value="1"/>
</dbReference>
<proteinExistence type="predicted"/>
<dbReference type="InterPro" id="IPR016181">
    <property type="entry name" value="Acyl_CoA_acyltransferase"/>
</dbReference>
<feature type="region of interest" description="Disordered" evidence="1">
    <location>
        <begin position="170"/>
        <end position="193"/>
    </location>
</feature>
<evidence type="ECO:0000259" key="2">
    <source>
        <dbReference type="PROSITE" id="PS51186"/>
    </source>
</evidence>